<dbReference type="AlphaFoldDB" id="A0A7Z0MPU6"/>
<protein>
    <recommendedName>
        <fullName evidence="1">tRNA 2-selenouridine synthase AAA domain-containing protein</fullName>
    </recommendedName>
</protein>
<dbReference type="Proteomes" id="UP000537890">
    <property type="component" value="Unassembled WGS sequence"/>
</dbReference>
<organism evidence="2 3">
    <name type="scientific">Candidatus Methanofishera endochildressiae</name>
    <dbReference type="NCBI Taxonomy" id="2738884"/>
    <lineage>
        <taxon>Bacteria</taxon>
        <taxon>Pseudomonadati</taxon>
        <taxon>Pseudomonadota</taxon>
        <taxon>Gammaproteobacteria</taxon>
        <taxon>Candidatus Methanofishera</taxon>
    </lineage>
</organism>
<dbReference type="GO" id="GO:0043828">
    <property type="term" value="F:tRNA 2-selenouridine synthase activity"/>
    <property type="evidence" value="ECO:0007669"/>
    <property type="project" value="InterPro"/>
</dbReference>
<dbReference type="PANTHER" id="PTHR30401">
    <property type="entry name" value="TRNA 2-SELENOURIDINE SYNTHASE"/>
    <property type="match status" value="1"/>
</dbReference>
<dbReference type="GO" id="GO:0002098">
    <property type="term" value="P:tRNA wobble uridine modification"/>
    <property type="evidence" value="ECO:0007669"/>
    <property type="project" value="InterPro"/>
</dbReference>
<reference evidence="2 3" key="1">
    <citation type="submission" date="2020-05" db="EMBL/GenBank/DDBJ databases">
        <title>Horizontal transmission and recombination maintain forever young bacterial symbiont genomes.</title>
        <authorList>
            <person name="Russell S.L."/>
            <person name="Pepper-Tunick E."/>
            <person name="Svedberg J."/>
            <person name="Byrne A."/>
            <person name="Ruelas Castillo J."/>
            <person name="Vollmers C."/>
            <person name="Beinart R.A."/>
            <person name="Corbett-Detig R."/>
        </authorList>
    </citation>
    <scope>NUCLEOTIDE SEQUENCE [LARGE SCALE GENOMIC DNA]</scope>
    <source>
        <strain evidence="2">4727-3</strain>
    </source>
</reference>
<evidence type="ECO:0000259" key="1">
    <source>
        <dbReference type="Pfam" id="PF26341"/>
    </source>
</evidence>
<dbReference type="EMBL" id="JACCHS010000160">
    <property type="protein sequence ID" value="NYT47479.1"/>
    <property type="molecule type" value="Genomic_DNA"/>
</dbReference>
<dbReference type="PANTHER" id="PTHR30401:SF0">
    <property type="entry name" value="TRNA 2-SELENOURIDINE SYNTHASE"/>
    <property type="match status" value="1"/>
</dbReference>
<comment type="caution">
    <text evidence="2">The sequence shown here is derived from an EMBL/GenBank/DDBJ whole genome shotgun (WGS) entry which is preliminary data.</text>
</comment>
<dbReference type="InterPro" id="IPR017582">
    <property type="entry name" value="SelU"/>
</dbReference>
<name>A0A7Z0MPU6_9GAMM</name>
<evidence type="ECO:0000313" key="3">
    <source>
        <dbReference type="Proteomes" id="UP000537890"/>
    </source>
</evidence>
<gene>
    <name evidence="2" type="ORF">H0A75_07810</name>
</gene>
<evidence type="ECO:0000313" key="2">
    <source>
        <dbReference type="EMBL" id="NYT47479.1"/>
    </source>
</evidence>
<proteinExistence type="predicted"/>
<feature type="domain" description="tRNA 2-selenouridine synthase AAA" evidence="1">
    <location>
        <begin position="17"/>
        <end position="139"/>
    </location>
</feature>
<dbReference type="Pfam" id="PF26341">
    <property type="entry name" value="AAA_SelU"/>
    <property type="match status" value="1"/>
</dbReference>
<dbReference type="InterPro" id="IPR058840">
    <property type="entry name" value="AAA_SelU"/>
</dbReference>
<accession>A0A7Z0MPU6</accession>
<sequence length="171" mass="19412">MRTYLLQQLELSAEQIPMVILSGLTGSGKTHVLNKTRYQIDLEGLANHRGSAFGSDINDFQPTQINWENQLSIDCLKYRHHYPESGLLLEDESKRIGRNILSDSFYLKMQQAPSIFLQRELEQRVAIIRDDYFTSSANISAAISAGWRRKVFCFFAGQSGAYKKTAGRCSL</sequence>